<dbReference type="SUPFAM" id="SSF52374">
    <property type="entry name" value="Nucleotidylyl transferase"/>
    <property type="match status" value="1"/>
</dbReference>
<evidence type="ECO:0000313" key="8">
    <source>
        <dbReference type="EMBL" id="GAH05012.1"/>
    </source>
</evidence>
<dbReference type="GO" id="GO:0004831">
    <property type="term" value="F:tyrosine-tRNA ligase activity"/>
    <property type="evidence" value="ECO:0007669"/>
    <property type="project" value="UniProtKB-EC"/>
</dbReference>
<dbReference type="InterPro" id="IPR024088">
    <property type="entry name" value="Tyr-tRNA-ligase_bac-type"/>
</dbReference>
<evidence type="ECO:0000256" key="2">
    <source>
        <dbReference type="ARBA" id="ARBA00022598"/>
    </source>
</evidence>
<dbReference type="Gene3D" id="3.40.50.620">
    <property type="entry name" value="HUPs"/>
    <property type="match status" value="1"/>
</dbReference>
<dbReference type="InterPro" id="IPR002307">
    <property type="entry name" value="Tyr-tRNA-ligase"/>
</dbReference>
<dbReference type="EMBL" id="BART01020631">
    <property type="protein sequence ID" value="GAH05012.1"/>
    <property type="molecule type" value="Genomic_DNA"/>
</dbReference>
<keyword evidence="2" id="KW-0436">Ligase</keyword>
<accession>X1CBW7</accession>
<dbReference type="NCBIfam" id="TIGR00234">
    <property type="entry name" value="tyrS"/>
    <property type="match status" value="1"/>
</dbReference>
<comment type="catalytic activity">
    <reaction evidence="7">
        <text>tRNA(Tyr) + L-tyrosine + ATP = L-tyrosyl-tRNA(Tyr) + AMP + diphosphate + H(+)</text>
        <dbReference type="Rhea" id="RHEA:10220"/>
        <dbReference type="Rhea" id="RHEA-COMP:9706"/>
        <dbReference type="Rhea" id="RHEA-COMP:9707"/>
        <dbReference type="ChEBI" id="CHEBI:15378"/>
        <dbReference type="ChEBI" id="CHEBI:30616"/>
        <dbReference type="ChEBI" id="CHEBI:33019"/>
        <dbReference type="ChEBI" id="CHEBI:58315"/>
        <dbReference type="ChEBI" id="CHEBI:78442"/>
        <dbReference type="ChEBI" id="CHEBI:78536"/>
        <dbReference type="ChEBI" id="CHEBI:456215"/>
        <dbReference type="EC" id="6.1.1.1"/>
    </reaction>
</comment>
<dbReference type="GO" id="GO:0005829">
    <property type="term" value="C:cytosol"/>
    <property type="evidence" value="ECO:0007669"/>
    <property type="project" value="TreeGrafter"/>
</dbReference>
<dbReference type="EC" id="6.1.1.1" evidence="1"/>
<feature type="non-terminal residue" evidence="8">
    <location>
        <position position="210"/>
    </location>
</feature>
<dbReference type="PANTHER" id="PTHR11766">
    <property type="entry name" value="TYROSYL-TRNA SYNTHETASE"/>
    <property type="match status" value="1"/>
</dbReference>
<dbReference type="GO" id="GO:0006437">
    <property type="term" value="P:tyrosyl-tRNA aminoacylation"/>
    <property type="evidence" value="ECO:0007669"/>
    <property type="project" value="InterPro"/>
</dbReference>
<evidence type="ECO:0000256" key="5">
    <source>
        <dbReference type="ARBA" id="ARBA00022917"/>
    </source>
</evidence>
<dbReference type="Pfam" id="PF00579">
    <property type="entry name" value="tRNA-synt_1b"/>
    <property type="match status" value="1"/>
</dbReference>
<gene>
    <name evidence="8" type="ORF">S01H4_38275</name>
</gene>
<evidence type="ECO:0000256" key="7">
    <source>
        <dbReference type="ARBA" id="ARBA00048248"/>
    </source>
</evidence>
<dbReference type="InterPro" id="IPR002305">
    <property type="entry name" value="aa-tRNA-synth_Ic"/>
</dbReference>
<dbReference type="PANTHER" id="PTHR11766:SF0">
    <property type="entry name" value="TYROSINE--TRNA LIGASE, MITOCHONDRIAL"/>
    <property type="match status" value="1"/>
</dbReference>
<evidence type="ECO:0000256" key="4">
    <source>
        <dbReference type="ARBA" id="ARBA00022840"/>
    </source>
</evidence>
<evidence type="ECO:0000256" key="6">
    <source>
        <dbReference type="ARBA" id="ARBA00023146"/>
    </source>
</evidence>
<sequence length="210" mass="23738">MNSNIYDILKERGFIAQVSDEDALRRMLGGNPITFYVGFDSTAISLHAGSLVPIMVMKHLQQAGHRPIAIVGGGTTMVGDPSGKTEMRKMLSEEAIRKNGQAIHAQLDRYLHFDGKKSLALDNADWLLPLNYVEFLREIGRHFSVNRMLAAEAYKMRLEKGLSFIEFNYQLLQAYDYLNLFQKYGCSLQMGGDDQWGNILAGTDLIRRME</sequence>
<dbReference type="PRINTS" id="PR01040">
    <property type="entry name" value="TRNASYNTHTYR"/>
</dbReference>
<evidence type="ECO:0000256" key="1">
    <source>
        <dbReference type="ARBA" id="ARBA00013160"/>
    </source>
</evidence>
<organism evidence="8">
    <name type="scientific">marine sediment metagenome</name>
    <dbReference type="NCBI Taxonomy" id="412755"/>
    <lineage>
        <taxon>unclassified sequences</taxon>
        <taxon>metagenomes</taxon>
        <taxon>ecological metagenomes</taxon>
    </lineage>
</organism>
<dbReference type="GO" id="GO:0005524">
    <property type="term" value="F:ATP binding"/>
    <property type="evidence" value="ECO:0007669"/>
    <property type="project" value="UniProtKB-KW"/>
</dbReference>
<evidence type="ECO:0000256" key="3">
    <source>
        <dbReference type="ARBA" id="ARBA00022741"/>
    </source>
</evidence>
<protein>
    <recommendedName>
        <fullName evidence="1">tyrosine--tRNA ligase</fullName>
        <ecNumber evidence="1">6.1.1.1</ecNumber>
    </recommendedName>
</protein>
<keyword evidence="5" id="KW-0648">Protein biosynthesis</keyword>
<comment type="caution">
    <text evidence="8">The sequence shown here is derived from an EMBL/GenBank/DDBJ whole genome shotgun (WGS) entry which is preliminary data.</text>
</comment>
<dbReference type="InterPro" id="IPR014729">
    <property type="entry name" value="Rossmann-like_a/b/a_fold"/>
</dbReference>
<reference evidence="8" key="1">
    <citation type="journal article" date="2014" name="Front. Microbiol.">
        <title>High frequency of phylogenetically diverse reductive dehalogenase-homologous genes in deep subseafloor sedimentary metagenomes.</title>
        <authorList>
            <person name="Kawai M."/>
            <person name="Futagami T."/>
            <person name="Toyoda A."/>
            <person name="Takaki Y."/>
            <person name="Nishi S."/>
            <person name="Hori S."/>
            <person name="Arai W."/>
            <person name="Tsubouchi T."/>
            <person name="Morono Y."/>
            <person name="Uchiyama I."/>
            <person name="Ito T."/>
            <person name="Fujiyama A."/>
            <person name="Inagaki F."/>
            <person name="Takami H."/>
        </authorList>
    </citation>
    <scope>NUCLEOTIDE SEQUENCE</scope>
    <source>
        <strain evidence="8">Expedition CK06-06</strain>
    </source>
</reference>
<keyword evidence="6" id="KW-0030">Aminoacyl-tRNA synthetase</keyword>
<proteinExistence type="predicted"/>
<keyword evidence="4" id="KW-0067">ATP-binding</keyword>
<dbReference type="AlphaFoldDB" id="X1CBW7"/>
<name>X1CBW7_9ZZZZ</name>
<keyword evidence="3" id="KW-0547">Nucleotide-binding</keyword>